<gene>
    <name evidence="1" type="ORF">SAMN04489726_6073</name>
</gene>
<dbReference type="Proteomes" id="UP000183376">
    <property type="component" value="Chromosome I"/>
</dbReference>
<evidence type="ECO:0000313" key="2">
    <source>
        <dbReference type="Proteomes" id="UP000183376"/>
    </source>
</evidence>
<name>A0A1H0AHB5_ALLAB</name>
<dbReference type="EMBL" id="LT629701">
    <property type="protein sequence ID" value="SDN32767.1"/>
    <property type="molecule type" value="Genomic_DNA"/>
</dbReference>
<reference evidence="1 2" key="1">
    <citation type="submission" date="2016-10" db="EMBL/GenBank/DDBJ databases">
        <authorList>
            <person name="de Groot N.N."/>
        </authorList>
    </citation>
    <scope>NUCLEOTIDE SEQUENCE [LARGE SCALE GENOMIC DNA]</scope>
    <source>
        <strain evidence="1 2">DSM 44149</strain>
    </source>
</reference>
<dbReference type="AlphaFoldDB" id="A0A1H0AHB5"/>
<accession>A0A1H0AHB5</accession>
<dbReference type="STRING" id="211114.SAMN04489726_6073"/>
<protein>
    <submittedName>
        <fullName evidence="1">Uncharacterized protein</fullName>
    </submittedName>
</protein>
<evidence type="ECO:0000313" key="1">
    <source>
        <dbReference type="EMBL" id="SDN32767.1"/>
    </source>
</evidence>
<sequence length="56" mass="5953">MVAGARCRNSTEETWSPSIIQAMTRPFFPARVTVVIDADRGGMDHSVVGMAEDAGG</sequence>
<organism evidence="1 2">
    <name type="scientific">Allokutzneria albata</name>
    <name type="common">Kibdelosporangium albatum</name>
    <dbReference type="NCBI Taxonomy" id="211114"/>
    <lineage>
        <taxon>Bacteria</taxon>
        <taxon>Bacillati</taxon>
        <taxon>Actinomycetota</taxon>
        <taxon>Actinomycetes</taxon>
        <taxon>Pseudonocardiales</taxon>
        <taxon>Pseudonocardiaceae</taxon>
        <taxon>Allokutzneria</taxon>
    </lineage>
</organism>
<proteinExistence type="predicted"/>
<keyword evidence="2" id="KW-1185">Reference proteome</keyword>